<name>A0A644YCJ6_9ZZZZ</name>
<organism evidence="1">
    <name type="scientific">bioreactor metagenome</name>
    <dbReference type="NCBI Taxonomy" id="1076179"/>
    <lineage>
        <taxon>unclassified sequences</taxon>
        <taxon>metagenomes</taxon>
        <taxon>ecological metagenomes</taxon>
    </lineage>
</organism>
<accession>A0A644YCJ6</accession>
<evidence type="ECO:0000313" key="1">
    <source>
        <dbReference type="EMBL" id="MPM25611.1"/>
    </source>
</evidence>
<comment type="caution">
    <text evidence="1">The sequence shown here is derived from an EMBL/GenBank/DDBJ whole genome shotgun (WGS) entry which is preliminary data.</text>
</comment>
<dbReference type="AlphaFoldDB" id="A0A644YCJ6"/>
<proteinExistence type="predicted"/>
<gene>
    <name evidence="1" type="ORF">SDC9_72108</name>
</gene>
<sequence>MIDVDLHAGFFDDAVDCISAFTNDDFDLIWFDLHHFDLRSILGQFFAWGCNRAGQLSKDFHPRFLRLHQRFSQDLFCDPLDFDVHLQRSDTFACSGNFEVHVAQVIFKSLDVRQNCIVFAFHH</sequence>
<protein>
    <submittedName>
        <fullName evidence="1">Uncharacterized protein</fullName>
    </submittedName>
</protein>
<dbReference type="EMBL" id="VSSQ01004537">
    <property type="protein sequence ID" value="MPM25611.1"/>
    <property type="molecule type" value="Genomic_DNA"/>
</dbReference>
<reference evidence="1" key="1">
    <citation type="submission" date="2019-08" db="EMBL/GenBank/DDBJ databases">
        <authorList>
            <person name="Kucharzyk K."/>
            <person name="Murdoch R.W."/>
            <person name="Higgins S."/>
            <person name="Loffler F."/>
        </authorList>
    </citation>
    <scope>NUCLEOTIDE SEQUENCE</scope>
</reference>